<evidence type="ECO:0000313" key="3">
    <source>
        <dbReference type="EMBL" id="BCM84968.1"/>
    </source>
</evidence>
<gene>
    <name evidence="3" type="ORF">mvi_34290</name>
    <name evidence="4" type="ORF">QR79_14840</name>
</gene>
<evidence type="ECO:0000313" key="6">
    <source>
        <dbReference type="Proteomes" id="UP000663508"/>
    </source>
</evidence>
<evidence type="ECO:0000313" key="5">
    <source>
        <dbReference type="Proteomes" id="UP000036471"/>
    </source>
</evidence>
<dbReference type="EMBL" id="AP024145">
    <property type="protein sequence ID" value="BCM84968.1"/>
    <property type="molecule type" value="Genomic_DNA"/>
</dbReference>
<organism evidence="3 6">
    <name type="scientific">Methylobacterium indicum</name>
    <dbReference type="NCBI Taxonomy" id="1775910"/>
    <lineage>
        <taxon>Bacteria</taxon>
        <taxon>Pseudomonadati</taxon>
        <taxon>Pseudomonadota</taxon>
        <taxon>Alphaproteobacteria</taxon>
        <taxon>Hyphomicrobiales</taxon>
        <taxon>Methylobacteriaceae</taxon>
        <taxon>Methylobacterium</taxon>
    </lineage>
</organism>
<reference evidence="3" key="2">
    <citation type="submission" date="2020-11" db="EMBL/GenBank/DDBJ databases">
        <title>Complete genome sequence of a novel pathogenic Methylobacterium strain isolated from rice in Vietnam.</title>
        <authorList>
            <person name="Lai K."/>
            <person name="Okazaki S."/>
            <person name="Higashi K."/>
            <person name="Mori H."/>
            <person name="Toyoda A."/>
            <person name="Kurokawa K."/>
        </authorList>
    </citation>
    <scope>NUCLEOTIDE SEQUENCE</scope>
    <source>
        <strain evidence="3">VL1</strain>
    </source>
</reference>
<evidence type="ECO:0000259" key="2">
    <source>
        <dbReference type="Pfam" id="PF07883"/>
    </source>
</evidence>
<keyword evidence="1" id="KW-0732">Signal</keyword>
<evidence type="ECO:0000313" key="4">
    <source>
        <dbReference type="EMBL" id="KMO22939.1"/>
    </source>
</evidence>
<reference evidence="4 5" key="1">
    <citation type="submission" date="2014-11" db="EMBL/GenBank/DDBJ databases">
        <title>Comparative genomics of Methylobacterium species.</title>
        <authorList>
            <person name="Chaudhry V."/>
            <person name="Patil P.B."/>
        </authorList>
    </citation>
    <scope>NUCLEOTIDE SEQUENCE [LARGE SCALE GENOMIC DNA]</scope>
    <source>
        <strain evidence="4 5">SE3.6</strain>
    </source>
</reference>
<dbReference type="KEGG" id="mind:mvi_34290"/>
<dbReference type="InterPro" id="IPR011051">
    <property type="entry name" value="RmlC_Cupin_sf"/>
</dbReference>
<dbReference type="EMBL" id="JTHG01000126">
    <property type="protein sequence ID" value="KMO22939.1"/>
    <property type="molecule type" value="Genomic_DNA"/>
</dbReference>
<dbReference type="Gene3D" id="2.60.120.10">
    <property type="entry name" value="Jelly Rolls"/>
    <property type="match status" value="1"/>
</dbReference>
<proteinExistence type="predicted"/>
<accession>A0A147FEW1</accession>
<dbReference type="SUPFAM" id="SSF51182">
    <property type="entry name" value="RmlC-like cupins"/>
    <property type="match status" value="1"/>
</dbReference>
<dbReference type="PANTHER" id="PTHR38599:SF1">
    <property type="entry name" value="CUPIN DOMAIN PROTEIN (AFU_ORTHOLOGUE AFUA_3G13620)"/>
    <property type="match status" value="1"/>
</dbReference>
<dbReference type="PANTHER" id="PTHR38599">
    <property type="entry name" value="CUPIN DOMAIN PROTEIN (AFU_ORTHOLOGUE AFUA_3G13620)"/>
    <property type="match status" value="1"/>
</dbReference>
<dbReference type="AlphaFoldDB" id="A0A0J6QMN5"/>
<sequence length="141" mass="14266">MLTRRGFAGLASCAICSLTGFLATDAGAQTAPPAATPGVTRKILGRSEGPAPGYVTITAEVEIAPGVLVGRHTHPGIESGYIVEGEIELPIEGQPTRVLKAGDGFQVAPGVPHGGSKSGDRPVRLVSTYIVEAGKPLASPA</sequence>
<evidence type="ECO:0000256" key="1">
    <source>
        <dbReference type="SAM" id="SignalP"/>
    </source>
</evidence>
<dbReference type="Proteomes" id="UP000663508">
    <property type="component" value="Chromosome"/>
</dbReference>
<dbReference type="Pfam" id="PF07883">
    <property type="entry name" value="Cupin_2"/>
    <property type="match status" value="1"/>
</dbReference>
<dbReference type="RefSeq" id="WP_048430868.1">
    <property type="nucleotide sequence ID" value="NZ_AP024145.1"/>
</dbReference>
<dbReference type="CDD" id="cd02235">
    <property type="entry name" value="cupin_BLL4011-like"/>
    <property type="match status" value="1"/>
</dbReference>
<dbReference type="Proteomes" id="UP000036471">
    <property type="component" value="Unassembled WGS sequence"/>
</dbReference>
<feature type="domain" description="Cupin type-2" evidence="2">
    <location>
        <begin position="60"/>
        <end position="129"/>
    </location>
</feature>
<dbReference type="InterPro" id="IPR014710">
    <property type="entry name" value="RmlC-like_jellyroll"/>
</dbReference>
<feature type="chain" id="PRO_5044544240" evidence="1">
    <location>
        <begin position="29"/>
        <end position="141"/>
    </location>
</feature>
<accession>A0A0J6QMN5</accession>
<protein>
    <submittedName>
        <fullName evidence="3">Cupin</fullName>
    </submittedName>
</protein>
<dbReference type="OrthoDB" id="9793521at2"/>
<feature type="signal peptide" evidence="1">
    <location>
        <begin position="1"/>
        <end position="28"/>
    </location>
</feature>
<dbReference type="InterPro" id="IPR013096">
    <property type="entry name" value="Cupin_2"/>
</dbReference>
<name>A0A0J6QMN5_9HYPH</name>
<keyword evidence="5" id="KW-1185">Reference proteome</keyword>